<evidence type="ECO:0000313" key="1">
    <source>
        <dbReference type="EMBL" id="PWR75351.1"/>
    </source>
</evidence>
<evidence type="ECO:0000313" key="2">
    <source>
        <dbReference type="Proteomes" id="UP000245934"/>
    </source>
</evidence>
<reference evidence="1 2" key="1">
    <citation type="submission" date="2018-05" db="EMBL/GenBank/DDBJ databases">
        <title>Draft genome of Methanospirillum stamsii Pt1.</title>
        <authorList>
            <person name="Dueholm M.S."/>
            <person name="Nielsen P.H."/>
            <person name="Bakmann L.F."/>
            <person name="Otzen D.E."/>
        </authorList>
    </citation>
    <scope>NUCLEOTIDE SEQUENCE [LARGE SCALE GENOMIC DNA]</scope>
    <source>
        <strain evidence="1 2">Pt1</strain>
    </source>
</reference>
<dbReference type="AlphaFoldDB" id="A0A2V2NIA9"/>
<proteinExistence type="predicted"/>
<dbReference type="EMBL" id="QGMZ01000010">
    <property type="protein sequence ID" value="PWR75351.1"/>
    <property type="molecule type" value="Genomic_DNA"/>
</dbReference>
<sequence length="79" mass="9016">MKVKKSYEKIKKGGRKCISCVAIPQDCGGLKKYWIKCSHLQYSPNYYFCAINKQNHTFHTLPDGTFQASSCPLDRGLKL</sequence>
<accession>A0A2V2NIA9</accession>
<keyword evidence="2" id="KW-1185">Reference proteome</keyword>
<name>A0A2V2NIA9_9EURY</name>
<gene>
    <name evidence="1" type="ORF">DLD82_04240</name>
</gene>
<protein>
    <submittedName>
        <fullName evidence="1">Uncharacterized protein</fullName>
    </submittedName>
</protein>
<dbReference type="Proteomes" id="UP000245934">
    <property type="component" value="Unassembled WGS sequence"/>
</dbReference>
<comment type="caution">
    <text evidence="1">The sequence shown here is derived from an EMBL/GenBank/DDBJ whole genome shotgun (WGS) entry which is preliminary data.</text>
</comment>
<organism evidence="1 2">
    <name type="scientific">Methanospirillum stamsii</name>
    <dbReference type="NCBI Taxonomy" id="1277351"/>
    <lineage>
        <taxon>Archaea</taxon>
        <taxon>Methanobacteriati</taxon>
        <taxon>Methanobacteriota</taxon>
        <taxon>Stenosarchaea group</taxon>
        <taxon>Methanomicrobia</taxon>
        <taxon>Methanomicrobiales</taxon>
        <taxon>Methanospirillaceae</taxon>
        <taxon>Methanospirillum</taxon>
    </lineage>
</organism>